<evidence type="ECO:0000256" key="3">
    <source>
        <dbReference type="ARBA" id="ARBA00022833"/>
    </source>
</evidence>
<gene>
    <name evidence="7" type="ORF">P3X46_032774</name>
</gene>
<keyword evidence="8" id="KW-1185">Reference proteome</keyword>
<evidence type="ECO:0000313" key="7">
    <source>
        <dbReference type="EMBL" id="KAJ9135613.1"/>
    </source>
</evidence>
<dbReference type="Proteomes" id="UP001174677">
    <property type="component" value="Chromosome 18"/>
</dbReference>
<keyword evidence="1" id="KW-0479">Metal-binding</keyword>
<evidence type="ECO:0000256" key="5">
    <source>
        <dbReference type="SAM" id="Phobius"/>
    </source>
</evidence>
<evidence type="ECO:0000313" key="8">
    <source>
        <dbReference type="Proteomes" id="UP001174677"/>
    </source>
</evidence>
<keyword evidence="2 4" id="KW-0863">Zinc-finger</keyword>
<keyword evidence="5" id="KW-1133">Transmembrane helix</keyword>
<dbReference type="Pfam" id="PF00097">
    <property type="entry name" value="zf-C3HC4"/>
    <property type="match status" value="1"/>
</dbReference>
<dbReference type="SUPFAM" id="SSF57850">
    <property type="entry name" value="RING/U-box"/>
    <property type="match status" value="1"/>
</dbReference>
<dbReference type="EMBL" id="JARPOI010000018">
    <property type="protein sequence ID" value="KAJ9135613.1"/>
    <property type="molecule type" value="Genomic_DNA"/>
</dbReference>
<dbReference type="PANTHER" id="PTHR22894">
    <property type="entry name" value="RING-TYPE DOMAIN-CONTAINING PROTEIN"/>
    <property type="match status" value="1"/>
</dbReference>
<name>A0ABQ9KEB4_HEVBR</name>
<dbReference type="InterPro" id="IPR018957">
    <property type="entry name" value="Znf_C3HC4_RING-type"/>
</dbReference>
<dbReference type="InterPro" id="IPR001841">
    <property type="entry name" value="Znf_RING"/>
</dbReference>
<dbReference type="SMART" id="SM00184">
    <property type="entry name" value="RING"/>
    <property type="match status" value="1"/>
</dbReference>
<dbReference type="InterPro" id="IPR013083">
    <property type="entry name" value="Znf_RING/FYVE/PHD"/>
</dbReference>
<feature type="transmembrane region" description="Helical" evidence="5">
    <location>
        <begin position="186"/>
        <end position="203"/>
    </location>
</feature>
<dbReference type="InterPro" id="IPR017907">
    <property type="entry name" value="Znf_RING_CS"/>
</dbReference>
<dbReference type="InterPro" id="IPR038896">
    <property type="entry name" value="RNF170"/>
</dbReference>
<evidence type="ECO:0000256" key="2">
    <source>
        <dbReference type="ARBA" id="ARBA00022771"/>
    </source>
</evidence>
<keyword evidence="5" id="KW-0472">Membrane</keyword>
<keyword evidence="5" id="KW-0812">Transmembrane</keyword>
<accession>A0ABQ9KEB4</accession>
<protein>
    <recommendedName>
        <fullName evidence="6">RING-type domain-containing protein</fullName>
    </recommendedName>
</protein>
<organism evidence="7 8">
    <name type="scientific">Hevea brasiliensis</name>
    <name type="common">Para rubber tree</name>
    <name type="synonym">Siphonia brasiliensis</name>
    <dbReference type="NCBI Taxonomy" id="3981"/>
    <lineage>
        <taxon>Eukaryota</taxon>
        <taxon>Viridiplantae</taxon>
        <taxon>Streptophyta</taxon>
        <taxon>Embryophyta</taxon>
        <taxon>Tracheophyta</taxon>
        <taxon>Spermatophyta</taxon>
        <taxon>Magnoliopsida</taxon>
        <taxon>eudicotyledons</taxon>
        <taxon>Gunneridae</taxon>
        <taxon>Pentapetalae</taxon>
        <taxon>rosids</taxon>
        <taxon>fabids</taxon>
        <taxon>Malpighiales</taxon>
        <taxon>Euphorbiaceae</taxon>
        <taxon>Crotonoideae</taxon>
        <taxon>Micrandreae</taxon>
        <taxon>Hevea</taxon>
    </lineage>
</organism>
<dbReference type="PROSITE" id="PS50089">
    <property type="entry name" value="ZF_RING_2"/>
    <property type="match status" value="1"/>
</dbReference>
<sequence length="251" mass="28220">MERWRSRFSQGMRETMRTVTMRKSNALVSEGDVSGVIDEAGGAGEREAEIQINPRDDDRIGGPPLDDCCPICFGAFTVPCKANCGHWFCGSCILQYWNYSAASKPCKCPMCTSGITKLTPEASLHRQHEQEVTKVLDNVHRYNRLFVGGALGLVQKVRESPLFIKRIFQQMMDPDRPGSYLHEMRLFAMILSVLYAATPFNFIPTGGLGIVRLFDYAAIALVLALRLVGMYRRRRLTQRVRLLAEAQPLGE</sequence>
<feature type="domain" description="RING-type" evidence="6">
    <location>
        <begin position="69"/>
        <end position="112"/>
    </location>
</feature>
<keyword evidence="3" id="KW-0862">Zinc</keyword>
<evidence type="ECO:0000259" key="6">
    <source>
        <dbReference type="PROSITE" id="PS50089"/>
    </source>
</evidence>
<proteinExistence type="predicted"/>
<evidence type="ECO:0000256" key="4">
    <source>
        <dbReference type="PROSITE-ProRule" id="PRU00175"/>
    </source>
</evidence>
<reference evidence="7 8" key="1">
    <citation type="journal article" date="2023" name="Plant Biotechnol. J.">
        <title>Chromosome-level wild Hevea brasiliensis genome provides new tools for genomic-assisted breeding and valuable loci to elevate rubber yield.</title>
        <authorList>
            <person name="Cheng H."/>
            <person name="Song X."/>
            <person name="Hu Y."/>
            <person name="Wu T."/>
            <person name="Yang Q."/>
            <person name="An Z."/>
            <person name="Feng S."/>
            <person name="Deng Z."/>
            <person name="Wu W."/>
            <person name="Zeng X."/>
            <person name="Tu M."/>
            <person name="Wang X."/>
            <person name="Huang H."/>
        </authorList>
    </citation>
    <scope>NUCLEOTIDE SEQUENCE [LARGE SCALE GENOMIC DNA]</scope>
    <source>
        <strain evidence="7">MT/VB/25A 57/8</strain>
    </source>
</reference>
<dbReference type="PANTHER" id="PTHR22894:SF4">
    <property type="entry name" value="E3 UBIQUITIN-PROTEIN LIGASE RNF170-LIKE ISOFORM X1"/>
    <property type="match status" value="1"/>
</dbReference>
<feature type="transmembrane region" description="Helical" evidence="5">
    <location>
        <begin position="209"/>
        <end position="229"/>
    </location>
</feature>
<dbReference type="PROSITE" id="PS00518">
    <property type="entry name" value="ZF_RING_1"/>
    <property type="match status" value="1"/>
</dbReference>
<comment type="caution">
    <text evidence="7">The sequence shown here is derived from an EMBL/GenBank/DDBJ whole genome shotgun (WGS) entry which is preliminary data.</text>
</comment>
<evidence type="ECO:0000256" key="1">
    <source>
        <dbReference type="ARBA" id="ARBA00022723"/>
    </source>
</evidence>
<dbReference type="Gene3D" id="3.30.40.10">
    <property type="entry name" value="Zinc/RING finger domain, C3HC4 (zinc finger)"/>
    <property type="match status" value="1"/>
</dbReference>